<protein>
    <recommendedName>
        <fullName evidence="5">Integral membrane protein</fullName>
    </recommendedName>
</protein>
<proteinExistence type="predicted"/>
<feature type="transmembrane region" description="Helical" evidence="1">
    <location>
        <begin position="171"/>
        <end position="189"/>
    </location>
</feature>
<dbReference type="EMBL" id="JBHDLJ010000003">
    <property type="protein sequence ID" value="MFB0834076.1"/>
    <property type="molecule type" value="Genomic_DNA"/>
</dbReference>
<feature type="transmembrane region" description="Helical" evidence="1">
    <location>
        <begin position="228"/>
        <end position="246"/>
    </location>
</feature>
<dbReference type="Proteomes" id="UP001575652">
    <property type="component" value="Unassembled WGS sequence"/>
</dbReference>
<keyword evidence="2" id="KW-0732">Signal</keyword>
<feature type="chain" id="PRO_5047065975" description="Integral membrane protein" evidence="2">
    <location>
        <begin position="20"/>
        <end position="252"/>
    </location>
</feature>
<feature type="transmembrane region" description="Helical" evidence="1">
    <location>
        <begin position="84"/>
        <end position="104"/>
    </location>
</feature>
<keyword evidence="1" id="KW-0472">Membrane</keyword>
<keyword evidence="1" id="KW-0812">Transmembrane</keyword>
<feature type="transmembrane region" description="Helical" evidence="1">
    <location>
        <begin position="116"/>
        <end position="135"/>
    </location>
</feature>
<gene>
    <name evidence="3" type="ORF">ACETWP_05685</name>
</gene>
<feature type="transmembrane region" description="Helical" evidence="1">
    <location>
        <begin position="29"/>
        <end position="48"/>
    </location>
</feature>
<feature type="transmembrane region" description="Helical" evidence="1">
    <location>
        <begin position="195"/>
        <end position="216"/>
    </location>
</feature>
<comment type="caution">
    <text evidence="3">The sequence shown here is derived from an EMBL/GenBank/DDBJ whole genome shotgun (WGS) entry which is preliminary data.</text>
</comment>
<evidence type="ECO:0000256" key="2">
    <source>
        <dbReference type="SAM" id="SignalP"/>
    </source>
</evidence>
<feature type="transmembrane region" description="Helical" evidence="1">
    <location>
        <begin position="147"/>
        <end position="164"/>
    </location>
</feature>
<evidence type="ECO:0000313" key="3">
    <source>
        <dbReference type="EMBL" id="MFB0834076.1"/>
    </source>
</evidence>
<reference evidence="3 4" key="1">
    <citation type="submission" date="2024-09" db="EMBL/GenBank/DDBJ databases">
        <authorList>
            <person name="Salinas-Garcia M.A."/>
            <person name="Prieme A."/>
        </authorList>
    </citation>
    <scope>NUCLEOTIDE SEQUENCE [LARGE SCALE GENOMIC DNA]</scope>
    <source>
        <strain evidence="3 4">DSM 21081</strain>
    </source>
</reference>
<evidence type="ECO:0000313" key="4">
    <source>
        <dbReference type="Proteomes" id="UP001575652"/>
    </source>
</evidence>
<feature type="transmembrane region" description="Helical" evidence="1">
    <location>
        <begin position="60"/>
        <end position="78"/>
    </location>
</feature>
<feature type="signal peptide" evidence="2">
    <location>
        <begin position="1"/>
        <end position="19"/>
    </location>
</feature>
<sequence>MRTKTVAATALAGTAAVVAASYAGNAAVSVAAVWVVASVLVLAFAAGWPRLLDLPAPVPLSLVIGLAGWSATTLAALAPMPQPMIWMGACAAVGLILVFLTQLLRGTGQQLRLESTLAGASGVLVAVLASGWVAADRIESNAANSSMMLVSGLSLGAAVLVGTIRWPDRITAPLGLAVAMLVGGLASFVDANLALLPAVAVGAVVGSVVVACRALLVAEGGPRGTTAAVAAGVAPVIAAGGLAYFVERILLA</sequence>
<organism evidence="3 4">
    <name type="scientific">Arthrobacter halodurans</name>
    <dbReference type="NCBI Taxonomy" id="516699"/>
    <lineage>
        <taxon>Bacteria</taxon>
        <taxon>Bacillati</taxon>
        <taxon>Actinomycetota</taxon>
        <taxon>Actinomycetes</taxon>
        <taxon>Micrococcales</taxon>
        <taxon>Micrococcaceae</taxon>
        <taxon>Arthrobacter</taxon>
    </lineage>
</organism>
<keyword evidence="1" id="KW-1133">Transmembrane helix</keyword>
<name>A0ABV4UKD7_9MICC</name>
<accession>A0ABV4UKD7</accession>
<keyword evidence="4" id="KW-1185">Reference proteome</keyword>
<dbReference type="RefSeq" id="WP_373971242.1">
    <property type="nucleotide sequence ID" value="NZ_JBHDLJ010000003.1"/>
</dbReference>
<evidence type="ECO:0008006" key="5">
    <source>
        <dbReference type="Google" id="ProtNLM"/>
    </source>
</evidence>
<evidence type="ECO:0000256" key="1">
    <source>
        <dbReference type="SAM" id="Phobius"/>
    </source>
</evidence>